<comment type="caution">
    <text evidence="2">The sequence shown here is derived from an EMBL/GenBank/DDBJ whole genome shotgun (WGS) entry which is preliminary data.</text>
</comment>
<evidence type="ECO:0000313" key="3">
    <source>
        <dbReference type="Proteomes" id="UP000193648"/>
    </source>
</evidence>
<dbReference type="AlphaFoldDB" id="A0A1Y2GGV6"/>
<organism evidence="2 3">
    <name type="scientific">Lobosporangium transversale</name>
    <dbReference type="NCBI Taxonomy" id="64571"/>
    <lineage>
        <taxon>Eukaryota</taxon>
        <taxon>Fungi</taxon>
        <taxon>Fungi incertae sedis</taxon>
        <taxon>Mucoromycota</taxon>
        <taxon>Mortierellomycotina</taxon>
        <taxon>Mortierellomycetes</taxon>
        <taxon>Mortierellales</taxon>
        <taxon>Mortierellaceae</taxon>
        <taxon>Lobosporangium</taxon>
    </lineage>
</organism>
<keyword evidence="3" id="KW-1185">Reference proteome</keyword>
<protein>
    <submittedName>
        <fullName evidence="2">Uncharacterized protein</fullName>
    </submittedName>
</protein>
<accession>A0A1Y2GGV6</accession>
<evidence type="ECO:0000313" key="2">
    <source>
        <dbReference type="EMBL" id="ORZ08788.1"/>
    </source>
</evidence>
<dbReference type="EMBL" id="MCFF01000036">
    <property type="protein sequence ID" value="ORZ08788.1"/>
    <property type="molecule type" value="Genomic_DNA"/>
</dbReference>
<dbReference type="GeneID" id="33572261"/>
<reference evidence="2 3" key="1">
    <citation type="submission" date="2016-07" db="EMBL/GenBank/DDBJ databases">
        <title>Pervasive Adenine N6-methylation of Active Genes in Fungi.</title>
        <authorList>
            <consortium name="DOE Joint Genome Institute"/>
            <person name="Mondo S.J."/>
            <person name="Dannebaum R.O."/>
            <person name="Kuo R.C."/>
            <person name="Labutti K."/>
            <person name="Haridas S."/>
            <person name="Kuo A."/>
            <person name="Salamov A."/>
            <person name="Ahrendt S.R."/>
            <person name="Lipzen A."/>
            <person name="Sullivan W."/>
            <person name="Andreopoulos W.B."/>
            <person name="Clum A."/>
            <person name="Lindquist E."/>
            <person name="Daum C."/>
            <person name="Ramamoorthy G.K."/>
            <person name="Gryganskyi A."/>
            <person name="Culley D."/>
            <person name="Magnuson J.K."/>
            <person name="James T.Y."/>
            <person name="O'Malley M.A."/>
            <person name="Stajich J.E."/>
            <person name="Spatafora J.W."/>
            <person name="Visel A."/>
            <person name="Grigoriev I.V."/>
        </authorList>
    </citation>
    <scope>NUCLEOTIDE SEQUENCE [LARGE SCALE GENOMIC DNA]</scope>
    <source>
        <strain evidence="2 3">NRRL 3116</strain>
    </source>
</reference>
<name>A0A1Y2GGV6_9FUNG</name>
<feature type="signal peptide" evidence="1">
    <location>
        <begin position="1"/>
        <end position="20"/>
    </location>
</feature>
<gene>
    <name evidence="2" type="ORF">BCR41DRAFT_424365</name>
</gene>
<keyword evidence="1" id="KW-0732">Signal</keyword>
<dbReference type="InParanoid" id="A0A1Y2GGV6"/>
<dbReference type="RefSeq" id="XP_021878571.1">
    <property type="nucleotide sequence ID" value="XM_022030419.1"/>
</dbReference>
<sequence>MSSLVNIAAIVFILAESVQQQMCYLPDISDIKQYFQVSIPSWAASGANVSGPAYDSGFWSGGEGGKLKGGIEDLLG</sequence>
<dbReference type="Proteomes" id="UP000193648">
    <property type="component" value="Unassembled WGS sequence"/>
</dbReference>
<proteinExistence type="predicted"/>
<feature type="chain" id="PRO_5012214937" evidence="1">
    <location>
        <begin position="21"/>
        <end position="76"/>
    </location>
</feature>
<evidence type="ECO:0000256" key="1">
    <source>
        <dbReference type="SAM" id="SignalP"/>
    </source>
</evidence>